<keyword evidence="4" id="KW-1015">Disulfide bond</keyword>
<feature type="domain" description="CFEM" evidence="7">
    <location>
        <begin position="3"/>
        <end position="110"/>
    </location>
</feature>
<reference evidence="8" key="1">
    <citation type="submission" date="2023-10" db="EMBL/GenBank/DDBJ databases">
        <authorList>
            <person name="Noh H."/>
        </authorList>
    </citation>
    <scope>NUCLEOTIDE SEQUENCE</scope>
    <source>
        <strain evidence="8">DUCC4014</strain>
    </source>
</reference>
<dbReference type="RefSeq" id="XP_062631652.1">
    <property type="nucleotide sequence ID" value="XM_062775668.1"/>
</dbReference>
<feature type="compositionally biased region" description="Basic and acidic residues" evidence="5">
    <location>
        <begin position="407"/>
        <end position="425"/>
    </location>
</feature>
<evidence type="ECO:0000256" key="3">
    <source>
        <dbReference type="ARBA" id="ARBA00022729"/>
    </source>
</evidence>
<evidence type="ECO:0000256" key="4">
    <source>
        <dbReference type="ARBA" id="ARBA00023157"/>
    </source>
</evidence>
<keyword evidence="6" id="KW-0812">Transmembrane</keyword>
<proteinExistence type="predicted"/>
<dbReference type="Proteomes" id="UP000827549">
    <property type="component" value="Chromosome 7"/>
</dbReference>
<evidence type="ECO:0000256" key="1">
    <source>
        <dbReference type="ARBA" id="ARBA00004613"/>
    </source>
</evidence>
<feature type="transmembrane region" description="Helical" evidence="6">
    <location>
        <begin position="124"/>
        <end position="145"/>
    </location>
</feature>
<dbReference type="PROSITE" id="PS52012">
    <property type="entry name" value="CFEM"/>
    <property type="match status" value="1"/>
</dbReference>
<evidence type="ECO:0000313" key="9">
    <source>
        <dbReference type="Proteomes" id="UP000827549"/>
    </source>
</evidence>
<dbReference type="InterPro" id="IPR008427">
    <property type="entry name" value="Extracellular_membr_CFEM_dom"/>
</dbReference>
<dbReference type="GO" id="GO:0005576">
    <property type="term" value="C:extracellular region"/>
    <property type="evidence" value="ECO:0007669"/>
    <property type="project" value="UniProtKB-SubCell"/>
</dbReference>
<evidence type="ECO:0000313" key="8">
    <source>
        <dbReference type="EMBL" id="WOO85626.1"/>
    </source>
</evidence>
<dbReference type="Pfam" id="PF05730">
    <property type="entry name" value="CFEM"/>
    <property type="match status" value="1"/>
</dbReference>
<keyword evidence="6" id="KW-0472">Membrane</keyword>
<evidence type="ECO:0000256" key="2">
    <source>
        <dbReference type="ARBA" id="ARBA00022525"/>
    </source>
</evidence>
<organism evidence="8 9">
    <name type="scientific">Vanrija pseudolonga</name>
    <dbReference type="NCBI Taxonomy" id="143232"/>
    <lineage>
        <taxon>Eukaryota</taxon>
        <taxon>Fungi</taxon>
        <taxon>Dikarya</taxon>
        <taxon>Basidiomycota</taxon>
        <taxon>Agaricomycotina</taxon>
        <taxon>Tremellomycetes</taxon>
        <taxon>Trichosporonales</taxon>
        <taxon>Trichosporonaceae</taxon>
        <taxon>Vanrija</taxon>
    </lineage>
</organism>
<name>A0AAF0YJ65_9TREE</name>
<protein>
    <recommendedName>
        <fullName evidence="7">CFEM domain-containing protein</fullName>
    </recommendedName>
</protein>
<evidence type="ECO:0000259" key="7">
    <source>
        <dbReference type="PROSITE" id="PS52012"/>
    </source>
</evidence>
<evidence type="ECO:0000256" key="6">
    <source>
        <dbReference type="SAM" id="Phobius"/>
    </source>
</evidence>
<feature type="compositionally biased region" description="Basic and acidic residues" evidence="5">
    <location>
        <begin position="271"/>
        <end position="293"/>
    </location>
</feature>
<feature type="compositionally biased region" description="Pro residues" evidence="5">
    <location>
        <begin position="346"/>
        <end position="356"/>
    </location>
</feature>
<dbReference type="AlphaFoldDB" id="A0AAF0YJ65"/>
<keyword evidence="9" id="KW-1185">Reference proteome</keyword>
<sequence>MPPPPGAPPPPNLVEMPVAPTPTTTTTVPACATGCFALGNTTACGGFSSLPCLCHSTVFLASVQQCWNAVCLGDDFHLARSYAETLCESVAGTRLTTITSDGLPAVATNSYLAPLVYNHAVWDIQAIMSSVCSLILLFALALGFISCRNQARRAAQQAAASAWSGVTSGGSKHATHGSMSRPPAAHFTQHSRARSRGGGGQDESFVGMESFFLPSRPFGGPLPAPVGSGSTKKKFTNRMTQEEWEMAERDGAGDGDDRETGESFGVGVGRSRRDVQWEDEARGRERDEQGSDDHETDYDEPPLSAASRFTNRLSARTQAAADRASLASSSLSHADVFVAQRVNPSSPRPGHSPPPSAASTGTGFDGHSHGHGNDSLGIAARDQHQLTLWDNDSALESDFAAGNAFLAERRRSAIDKGKGKGREWE</sequence>
<evidence type="ECO:0000256" key="5">
    <source>
        <dbReference type="SAM" id="MobiDB-lite"/>
    </source>
</evidence>
<feature type="region of interest" description="Disordered" evidence="5">
    <location>
        <begin position="248"/>
        <end position="305"/>
    </location>
</feature>
<feature type="region of interest" description="Disordered" evidence="5">
    <location>
        <begin position="406"/>
        <end position="425"/>
    </location>
</feature>
<keyword evidence="6" id="KW-1133">Transmembrane helix</keyword>
<comment type="subcellular location">
    <subcellularLocation>
        <location evidence="1">Secreted</location>
    </subcellularLocation>
</comment>
<feature type="region of interest" description="Disordered" evidence="5">
    <location>
        <begin position="165"/>
        <end position="205"/>
    </location>
</feature>
<keyword evidence="3" id="KW-0732">Signal</keyword>
<feature type="region of interest" description="Disordered" evidence="5">
    <location>
        <begin position="338"/>
        <end position="379"/>
    </location>
</feature>
<accession>A0AAF0YJ65</accession>
<gene>
    <name evidence="8" type="ORF">LOC62_07G009126</name>
</gene>
<dbReference type="EMBL" id="CP086720">
    <property type="protein sequence ID" value="WOO85626.1"/>
    <property type="molecule type" value="Genomic_DNA"/>
</dbReference>
<dbReference type="GeneID" id="87812289"/>
<keyword evidence="2" id="KW-0964">Secreted</keyword>